<dbReference type="Gene3D" id="3.40.1350.10">
    <property type="match status" value="1"/>
</dbReference>
<dbReference type="InterPro" id="IPR011856">
    <property type="entry name" value="tRNA_endonuc-like_dom_sf"/>
</dbReference>
<evidence type="ECO:0000313" key="4">
    <source>
        <dbReference type="Proteomes" id="UP000198864"/>
    </source>
</evidence>
<feature type="compositionally biased region" description="Basic and acidic residues" evidence="1">
    <location>
        <begin position="32"/>
        <end position="103"/>
    </location>
</feature>
<dbReference type="InterPro" id="IPR052906">
    <property type="entry name" value="Type_IV_Methyl-Rstrct_Enzyme"/>
</dbReference>
<feature type="compositionally biased region" description="Basic and acidic residues" evidence="1">
    <location>
        <begin position="112"/>
        <end position="123"/>
    </location>
</feature>
<dbReference type="GO" id="GO:0009307">
    <property type="term" value="P:DNA restriction-modification system"/>
    <property type="evidence" value="ECO:0007669"/>
    <property type="project" value="InterPro"/>
</dbReference>
<evidence type="ECO:0000256" key="1">
    <source>
        <dbReference type="SAM" id="MobiDB-lite"/>
    </source>
</evidence>
<dbReference type="Pfam" id="PF04471">
    <property type="entry name" value="Mrr_cat"/>
    <property type="match status" value="1"/>
</dbReference>
<gene>
    <name evidence="3" type="ORF">GA0070561_2787</name>
</gene>
<dbReference type="STRING" id="285676.GA0070561_2787"/>
<dbReference type="Proteomes" id="UP000198864">
    <property type="component" value="Unassembled WGS sequence"/>
</dbReference>
<dbReference type="EMBL" id="FMCR01000002">
    <property type="protein sequence ID" value="SCE96615.1"/>
    <property type="molecule type" value="Genomic_DNA"/>
</dbReference>
<reference evidence="3 4" key="1">
    <citation type="submission" date="2016-06" db="EMBL/GenBank/DDBJ databases">
        <authorList>
            <person name="Kjaerup R.B."/>
            <person name="Dalgaard T.S."/>
            <person name="Juul-Madsen H.R."/>
        </authorList>
    </citation>
    <scope>NUCLEOTIDE SEQUENCE [LARGE SCALE GENOMIC DNA]</scope>
    <source>
        <strain evidence="3 4">DSM 44871</strain>
    </source>
</reference>
<sequence length="501" mass="55243">MARRKGLIAQMLDARKQAKKLQAQAEARWHRELVAEQKRHEAEANREAKQAEATAKKAEAARLRQEAQAKRLADQAEAKSAREALQRQRAEERQRAADGRTKAQETAAANRLTEREAHARKTAEAEFRTDAIRTRIAEYTQLLAHRNRQAATAALELRAALTHGGPNAFVERLQHALAQSRYPEGLTGKVAAHYDPASSELLIEYELPLREVVPTIAAYRYTAAKGMVAVPRKESETKKLYGALLARLTLRTIDETFGVTPPDLITSIVFNGYASTKDKATGRAIRPLLMSVGAERDKFAVVQLDEPELDPVLCLRSHLNAIVSPHPYDLEGVRPVVSFDLSKYKFVDGMDVVAGLDSRTDLLTLSSGEFEHLIRSLFESLGMKSLVTQPSKDEGVDGVAVNEDPIVGGLCIIQAKRYSKIVGLEAVHALAGVMDHKRAAKGVLVTTSWVGKASRDFAAANGRIEIIEGRNLKYLLKEHLGLDVLIGLEKIPPGWDRADLD</sequence>
<dbReference type="InterPro" id="IPR007560">
    <property type="entry name" value="Restrct_endonuc_IV_Mrr"/>
</dbReference>
<organism evidence="3 4">
    <name type="scientific">Micromonospora saelicesensis</name>
    <dbReference type="NCBI Taxonomy" id="285676"/>
    <lineage>
        <taxon>Bacteria</taxon>
        <taxon>Bacillati</taxon>
        <taxon>Actinomycetota</taxon>
        <taxon>Actinomycetes</taxon>
        <taxon>Micromonosporales</taxon>
        <taxon>Micromonosporaceae</taxon>
        <taxon>Micromonospora</taxon>
    </lineage>
</organism>
<dbReference type="InterPro" id="IPR011335">
    <property type="entry name" value="Restrct_endonuc-II-like"/>
</dbReference>
<proteinExistence type="predicted"/>
<name>A0A1C4WK66_9ACTN</name>
<dbReference type="GO" id="GO:0015666">
    <property type="term" value="F:restriction endodeoxyribonuclease activity"/>
    <property type="evidence" value="ECO:0007669"/>
    <property type="project" value="TreeGrafter"/>
</dbReference>
<dbReference type="PANTHER" id="PTHR30015">
    <property type="entry name" value="MRR RESTRICTION SYSTEM PROTEIN"/>
    <property type="match status" value="1"/>
</dbReference>
<dbReference type="AlphaFoldDB" id="A0A1C4WK66"/>
<protein>
    <submittedName>
        <fullName evidence="3">Restriction system protein</fullName>
    </submittedName>
</protein>
<dbReference type="SUPFAM" id="SSF52980">
    <property type="entry name" value="Restriction endonuclease-like"/>
    <property type="match status" value="1"/>
</dbReference>
<dbReference type="RefSeq" id="WP_091399704.1">
    <property type="nucleotide sequence ID" value="NZ_FMCR01000002.1"/>
</dbReference>
<dbReference type="PANTHER" id="PTHR30015:SF7">
    <property type="entry name" value="TYPE IV METHYL-DIRECTED RESTRICTION ENZYME ECOKMRR"/>
    <property type="match status" value="1"/>
</dbReference>
<evidence type="ECO:0000313" key="3">
    <source>
        <dbReference type="EMBL" id="SCE96615.1"/>
    </source>
</evidence>
<accession>A0A1C4WK66</accession>
<evidence type="ECO:0000259" key="2">
    <source>
        <dbReference type="Pfam" id="PF04471"/>
    </source>
</evidence>
<feature type="domain" description="Restriction endonuclease type IV Mrr" evidence="2">
    <location>
        <begin position="364"/>
        <end position="475"/>
    </location>
</feature>
<feature type="region of interest" description="Disordered" evidence="1">
    <location>
        <begin position="32"/>
        <end position="123"/>
    </location>
</feature>
<dbReference type="GO" id="GO:0003677">
    <property type="term" value="F:DNA binding"/>
    <property type="evidence" value="ECO:0007669"/>
    <property type="project" value="InterPro"/>
</dbReference>